<reference evidence="1" key="1">
    <citation type="submission" date="2019-05" db="EMBL/GenBank/DDBJ databases">
        <authorList>
            <consortium name="Pathogen Informatics"/>
        </authorList>
    </citation>
    <scope>NUCLEOTIDE SEQUENCE [LARGE SCALE GENOMIC DNA]</scope>
    <source>
        <strain evidence="1">NCTC12965</strain>
    </source>
</reference>
<dbReference type="AlphaFoldDB" id="A0A4U9VV58"/>
<proteinExistence type="predicted"/>
<protein>
    <submittedName>
        <fullName evidence="1">Uncharacterized protein</fullName>
    </submittedName>
</protein>
<accession>A0A4U9VV58</accession>
<organism evidence="1">
    <name type="scientific">Serratia fonticola</name>
    <dbReference type="NCBI Taxonomy" id="47917"/>
    <lineage>
        <taxon>Bacteria</taxon>
        <taxon>Pseudomonadati</taxon>
        <taxon>Pseudomonadota</taxon>
        <taxon>Gammaproteobacteria</taxon>
        <taxon>Enterobacterales</taxon>
        <taxon>Yersiniaceae</taxon>
        <taxon>Serratia</taxon>
    </lineage>
</organism>
<evidence type="ECO:0000313" key="1">
    <source>
        <dbReference type="EMBL" id="VTR50377.1"/>
    </source>
</evidence>
<name>A0A4U9VV58_SERFO</name>
<gene>
    <name evidence="1" type="ORF">NCTC12965_05961</name>
</gene>
<dbReference type="EMBL" id="CABEEZ010000122">
    <property type="protein sequence ID" value="VTR50377.1"/>
    <property type="molecule type" value="Genomic_DNA"/>
</dbReference>
<sequence length="80" mass="8485">MPVAIFKYPRIGPGTGHFANKQIVGLLIWGSGISLHAIQAEHPGHKSSGRSSKLKQLDATVCQFVGFGMQAAVTDLIGQL</sequence>